<dbReference type="EMBL" id="GBXM01068679">
    <property type="protein sequence ID" value="JAH39898.1"/>
    <property type="molecule type" value="Transcribed_RNA"/>
</dbReference>
<proteinExistence type="predicted"/>
<name>A0A0E9SHC7_ANGAN</name>
<evidence type="ECO:0000313" key="1">
    <source>
        <dbReference type="EMBL" id="JAH39898.1"/>
    </source>
</evidence>
<accession>A0A0E9SHC7</accession>
<reference evidence="1" key="1">
    <citation type="submission" date="2014-11" db="EMBL/GenBank/DDBJ databases">
        <authorList>
            <person name="Amaro Gonzalez C."/>
        </authorList>
    </citation>
    <scope>NUCLEOTIDE SEQUENCE</scope>
</reference>
<organism evidence="1">
    <name type="scientific">Anguilla anguilla</name>
    <name type="common">European freshwater eel</name>
    <name type="synonym">Muraena anguilla</name>
    <dbReference type="NCBI Taxonomy" id="7936"/>
    <lineage>
        <taxon>Eukaryota</taxon>
        <taxon>Metazoa</taxon>
        <taxon>Chordata</taxon>
        <taxon>Craniata</taxon>
        <taxon>Vertebrata</taxon>
        <taxon>Euteleostomi</taxon>
        <taxon>Actinopterygii</taxon>
        <taxon>Neopterygii</taxon>
        <taxon>Teleostei</taxon>
        <taxon>Anguilliformes</taxon>
        <taxon>Anguillidae</taxon>
        <taxon>Anguilla</taxon>
    </lineage>
</organism>
<protein>
    <submittedName>
        <fullName evidence="1">Uncharacterized protein</fullName>
    </submittedName>
</protein>
<reference evidence="1" key="2">
    <citation type="journal article" date="2015" name="Fish Shellfish Immunol.">
        <title>Early steps in the European eel (Anguilla anguilla)-Vibrio vulnificus interaction in the gills: Role of the RtxA13 toxin.</title>
        <authorList>
            <person name="Callol A."/>
            <person name="Pajuelo D."/>
            <person name="Ebbesson L."/>
            <person name="Teles M."/>
            <person name="MacKenzie S."/>
            <person name="Amaro C."/>
        </authorList>
    </citation>
    <scope>NUCLEOTIDE SEQUENCE</scope>
</reference>
<sequence>MQRLIKSRFFTALQMEKHSFKNKSDCTPLPTETVRTECVYYLSEEWKMNKILKKKRWLIAWCTSSGGNVNYKSPHRSVN</sequence>
<dbReference type="AlphaFoldDB" id="A0A0E9SHC7"/>